<dbReference type="SMART" id="SM00086">
    <property type="entry name" value="PAC"/>
    <property type="match status" value="1"/>
</dbReference>
<dbReference type="AlphaFoldDB" id="A0A347U6F5"/>
<dbReference type="PROSITE" id="PS50887">
    <property type="entry name" value="GGDEF"/>
    <property type="match status" value="1"/>
</dbReference>
<dbReference type="InterPro" id="IPR001610">
    <property type="entry name" value="PAC"/>
</dbReference>
<dbReference type="NCBIfam" id="TIGR00229">
    <property type="entry name" value="sensory_box"/>
    <property type="match status" value="1"/>
</dbReference>
<reference evidence="6 8" key="1">
    <citation type="submission" date="2017-09" db="EMBL/GenBank/DDBJ databases">
        <title>Genomics of the genus Arcobacter.</title>
        <authorList>
            <person name="Perez-Cataluna A."/>
            <person name="Figueras M.J."/>
            <person name="Salas-Masso N."/>
        </authorList>
    </citation>
    <scope>NUCLEOTIDE SEQUENCE [LARGE SCALE GENOMIC DNA]</scope>
    <source>
        <strain evidence="6 8">CECT 7837</strain>
    </source>
</reference>
<dbReference type="InterPro" id="IPR001633">
    <property type="entry name" value="EAL_dom"/>
</dbReference>
<dbReference type="InterPro" id="IPR029787">
    <property type="entry name" value="Nucleotide_cyclase"/>
</dbReference>
<evidence type="ECO:0000313" key="8">
    <source>
        <dbReference type="Proteomes" id="UP000290588"/>
    </source>
</evidence>
<evidence type="ECO:0000259" key="1">
    <source>
        <dbReference type="PROSITE" id="PS50112"/>
    </source>
</evidence>
<protein>
    <submittedName>
        <fullName evidence="5 6">Diguanylate cyclase</fullName>
    </submittedName>
</protein>
<dbReference type="Gene3D" id="3.30.70.270">
    <property type="match status" value="1"/>
</dbReference>
<evidence type="ECO:0000313" key="6">
    <source>
        <dbReference type="EMBL" id="RXI31131.1"/>
    </source>
</evidence>
<dbReference type="PANTHER" id="PTHR44757:SF2">
    <property type="entry name" value="BIOFILM ARCHITECTURE MAINTENANCE PROTEIN MBAA"/>
    <property type="match status" value="1"/>
</dbReference>
<dbReference type="Gene3D" id="3.20.20.450">
    <property type="entry name" value="EAL domain"/>
    <property type="match status" value="1"/>
</dbReference>
<dbReference type="Proteomes" id="UP000290588">
    <property type="component" value="Unassembled WGS sequence"/>
</dbReference>
<dbReference type="CDD" id="cd01948">
    <property type="entry name" value="EAL"/>
    <property type="match status" value="1"/>
</dbReference>
<organism evidence="6 8">
    <name type="scientific">Arcobacter ellisii</name>
    <dbReference type="NCBI Taxonomy" id="913109"/>
    <lineage>
        <taxon>Bacteria</taxon>
        <taxon>Pseudomonadati</taxon>
        <taxon>Campylobacterota</taxon>
        <taxon>Epsilonproteobacteria</taxon>
        <taxon>Campylobacterales</taxon>
        <taxon>Arcobacteraceae</taxon>
        <taxon>Arcobacter</taxon>
    </lineage>
</organism>
<dbReference type="RefSeq" id="WP_118916661.1">
    <property type="nucleotide sequence ID" value="NZ_CP032097.1"/>
</dbReference>
<evidence type="ECO:0000259" key="3">
    <source>
        <dbReference type="PROSITE" id="PS50883"/>
    </source>
</evidence>
<dbReference type="KEGG" id="aell:AELL_0753"/>
<dbReference type="SUPFAM" id="SSF141868">
    <property type="entry name" value="EAL domain-like"/>
    <property type="match status" value="1"/>
</dbReference>
<dbReference type="Pfam" id="PF00563">
    <property type="entry name" value="EAL"/>
    <property type="match status" value="1"/>
</dbReference>
<evidence type="ECO:0000259" key="4">
    <source>
        <dbReference type="PROSITE" id="PS50887"/>
    </source>
</evidence>
<feature type="domain" description="PAC" evidence="2">
    <location>
        <begin position="265"/>
        <end position="319"/>
    </location>
</feature>
<dbReference type="OrthoDB" id="9790732at2"/>
<proteinExistence type="predicted"/>
<keyword evidence="7" id="KW-1185">Reference proteome</keyword>
<evidence type="ECO:0000313" key="5">
    <source>
        <dbReference type="EMBL" id="AXX94433.1"/>
    </source>
</evidence>
<dbReference type="PROSITE" id="PS50113">
    <property type="entry name" value="PAC"/>
    <property type="match status" value="1"/>
</dbReference>
<accession>A0A347U6F5</accession>
<evidence type="ECO:0000313" key="7">
    <source>
        <dbReference type="Proteomes" id="UP000262582"/>
    </source>
</evidence>
<dbReference type="Pfam" id="PF00990">
    <property type="entry name" value="GGDEF"/>
    <property type="match status" value="1"/>
</dbReference>
<dbReference type="SUPFAM" id="SSF55785">
    <property type="entry name" value="PYP-like sensor domain (PAS domain)"/>
    <property type="match status" value="1"/>
</dbReference>
<dbReference type="Proteomes" id="UP000262582">
    <property type="component" value="Chromosome"/>
</dbReference>
<dbReference type="Pfam" id="PF13426">
    <property type="entry name" value="PAS_9"/>
    <property type="match status" value="1"/>
</dbReference>
<feature type="domain" description="EAL" evidence="3">
    <location>
        <begin position="479"/>
        <end position="718"/>
    </location>
</feature>
<dbReference type="SUPFAM" id="SSF55073">
    <property type="entry name" value="Nucleotide cyclase"/>
    <property type="match status" value="1"/>
</dbReference>
<dbReference type="InterPro" id="IPR000700">
    <property type="entry name" value="PAS-assoc_C"/>
</dbReference>
<feature type="domain" description="GGDEF" evidence="4">
    <location>
        <begin position="343"/>
        <end position="467"/>
    </location>
</feature>
<dbReference type="InterPro" id="IPR003018">
    <property type="entry name" value="GAF"/>
</dbReference>
<dbReference type="InterPro" id="IPR035965">
    <property type="entry name" value="PAS-like_dom_sf"/>
</dbReference>
<dbReference type="PROSITE" id="PS50883">
    <property type="entry name" value="EAL"/>
    <property type="match status" value="1"/>
</dbReference>
<gene>
    <name evidence="5" type="ORF">AELL_0753</name>
    <name evidence="6" type="ORF">CP962_06635</name>
</gene>
<dbReference type="PANTHER" id="PTHR44757">
    <property type="entry name" value="DIGUANYLATE CYCLASE DGCP"/>
    <property type="match status" value="1"/>
</dbReference>
<reference evidence="5 7" key="2">
    <citation type="submission" date="2018-08" db="EMBL/GenBank/DDBJ databases">
        <title>Complete genome of the Arcobacter ellisii type strain LMG 26155.</title>
        <authorList>
            <person name="Miller W.G."/>
            <person name="Yee E."/>
            <person name="Bono J.L."/>
        </authorList>
    </citation>
    <scope>NUCLEOTIDE SEQUENCE [LARGE SCALE GENOMIC DNA]</scope>
    <source>
        <strain evidence="5 7">LMG 26155</strain>
    </source>
</reference>
<dbReference type="CDD" id="cd00130">
    <property type="entry name" value="PAS"/>
    <property type="match status" value="1"/>
</dbReference>
<dbReference type="CDD" id="cd01949">
    <property type="entry name" value="GGDEF"/>
    <property type="match status" value="1"/>
</dbReference>
<dbReference type="InterPro" id="IPR000160">
    <property type="entry name" value="GGDEF_dom"/>
</dbReference>
<dbReference type="SMART" id="SM00052">
    <property type="entry name" value="EAL"/>
    <property type="match status" value="1"/>
</dbReference>
<dbReference type="EMBL" id="NXIG01000005">
    <property type="protein sequence ID" value="RXI31131.1"/>
    <property type="molecule type" value="Genomic_DNA"/>
</dbReference>
<dbReference type="SUPFAM" id="SSF55781">
    <property type="entry name" value="GAF domain-like"/>
    <property type="match status" value="1"/>
</dbReference>
<dbReference type="SMART" id="SM00267">
    <property type="entry name" value="GGDEF"/>
    <property type="match status" value="1"/>
</dbReference>
<dbReference type="Gene3D" id="3.30.450.40">
    <property type="match status" value="1"/>
</dbReference>
<dbReference type="InterPro" id="IPR029016">
    <property type="entry name" value="GAF-like_dom_sf"/>
</dbReference>
<dbReference type="InterPro" id="IPR000014">
    <property type="entry name" value="PAS"/>
</dbReference>
<dbReference type="NCBIfam" id="TIGR00254">
    <property type="entry name" value="GGDEF"/>
    <property type="match status" value="1"/>
</dbReference>
<name>A0A347U6F5_9BACT</name>
<dbReference type="Gene3D" id="3.30.450.20">
    <property type="entry name" value="PAS domain"/>
    <property type="match status" value="1"/>
</dbReference>
<sequence>MSENNNYNFDKQNDTEMIHLTSIEYNQILNLQQQILEMLSTNINTSQILSKLCLLAESLLPNSVASIMLKNKEDGLMSIKAAPSIPQNGQDRLANLKPDPTGGSCGNAVFKNLPQFVKNTFTDKRWAGLKEVAIDFNICSCWSFPIRDKEKNAIGSFALSSFEHRSPNKFHKKLLETASSIVSTVLANEEIQRRNRLFSIALDDSSDGIIISDEKNQIIEINDAVEKIYGYKKEELIGKNPKILSSNLHDDNFYENMWEKIKKDSKWSGEIINRKKDNSLIHEWMSITAIQDENKQTHNYFAIFTDLTQLKEAQNKMEYMAYHDSLTNLYNKSYLTSILNTPSYKTLILLNINNFSYINTAYGFDIGDEILLCISEIFKNNFQIDTLCKINSDEFALVFNSEISIIDKILEIQDYFMKNLINVKKIKLNITFSYGAVYGNEMLLRKASTALKEAKENGKNRFEIFEQNYSIDYTKREAFINNTNLIKSALDNDQFFPFFQGIYDNFNHNITKFEALARIVLKDKIISPFEFLEPARLSGLLPEITKVIIDKTFKTMAKNNFSFSINITEDDLAENYLVNYLDEKIAFYKINPNRVILEILEGVSSTGKKNHINQLTSLKSKGFKIAIDDFGAEYSNFERILDLDIDFLKIDSKYIKDIDTNKRSFEIVKAIAFFAKNVKIPCIAEFVHNENVQKIVNNLGINYSQGYYFSVPNKEIKN</sequence>
<dbReference type="InterPro" id="IPR043128">
    <property type="entry name" value="Rev_trsase/Diguanyl_cyclase"/>
</dbReference>
<dbReference type="InterPro" id="IPR052155">
    <property type="entry name" value="Biofilm_reg_signaling"/>
</dbReference>
<dbReference type="EMBL" id="CP032097">
    <property type="protein sequence ID" value="AXX94433.1"/>
    <property type="molecule type" value="Genomic_DNA"/>
</dbReference>
<dbReference type="PROSITE" id="PS50112">
    <property type="entry name" value="PAS"/>
    <property type="match status" value="1"/>
</dbReference>
<dbReference type="InterPro" id="IPR035919">
    <property type="entry name" value="EAL_sf"/>
</dbReference>
<dbReference type="SMART" id="SM00091">
    <property type="entry name" value="PAS"/>
    <property type="match status" value="1"/>
</dbReference>
<evidence type="ECO:0000259" key="2">
    <source>
        <dbReference type="PROSITE" id="PS50113"/>
    </source>
</evidence>
<dbReference type="Pfam" id="PF13185">
    <property type="entry name" value="GAF_2"/>
    <property type="match status" value="1"/>
</dbReference>
<feature type="domain" description="PAS" evidence="1">
    <location>
        <begin position="194"/>
        <end position="252"/>
    </location>
</feature>